<protein>
    <recommendedName>
        <fullName evidence="4">DUF2282 domain-containing protein</fullName>
    </recommendedName>
</protein>
<name>A0A176YXK6_9BRAD</name>
<keyword evidence="1" id="KW-0732">Signal</keyword>
<dbReference type="STRING" id="1505087.AYJ54_06285"/>
<feature type="chain" id="PRO_5008055131" description="DUF2282 domain-containing protein" evidence="1">
    <location>
        <begin position="29"/>
        <end position="113"/>
    </location>
</feature>
<dbReference type="AlphaFoldDB" id="A0A176YXK6"/>
<dbReference type="OrthoDB" id="9808309at2"/>
<evidence type="ECO:0008006" key="4">
    <source>
        <dbReference type="Google" id="ProtNLM"/>
    </source>
</evidence>
<dbReference type="Proteomes" id="UP000076959">
    <property type="component" value="Unassembled WGS sequence"/>
</dbReference>
<dbReference type="Pfam" id="PF10048">
    <property type="entry name" value="DUF2282"/>
    <property type="match status" value="1"/>
</dbReference>
<keyword evidence="3" id="KW-1185">Reference proteome</keyword>
<gene>
    <name evidence="2" type="ORF">AYJ54_06285</name>
</gene>
<dbReference type="RefSeq" id="WP_063698911.1">
    <property type="nucleotide sequence ID" value="NZ_LUUB01000040.1"/>
</dbReference>
<accession>A0A176YXK6</accession>
<organism evidence="2 3">
    <name type="scientific">Bradyrhizobium centrolobii</name>
    <dbReference type="NCBI Taxonomy" id="1505087"/>
    <lineage>
        <taxon>Bacteria</taxon>
        <taxon>Pseudomonadati</taxon>
        <taxon>Pseudomonadota</taxon>
        <taxon>Alphaproteobacteria</taxon>
        <taxon>Hyphomicrobiales</taxon>
        <taxon>Nitrobacteraceae</taxon>
        <taxon>Bradyrhizobium</taxon>
    </lineage>
</organism>
<comment type="caution">
    <text evidence="2">The sequence shown here is derived from an EMBL/GenBank/DDBJ whole genome shotgun (WGS) entry which is preliminary data.</text>
</comment>
<dbReference type="EMBL" id="LUUB01000040">
    <property type="protein sequence ID" value="OAF12433.1"/>
    <property type="molecule type" value="Genomic_DNA"/>
</dbReference>
<evidence type="ECO:0000313" key="3">
    <source>
        <dbReference type="Proteomes" id="UP000076959"/>
    </source>
</evidence>
<evidence type="ECO:0000313" key="2">
    <source>
        <dbReference type="EMBL" id="OAF12433.1"/>
    </source>
</evidence>
<dbReference type="InterPro" id="IPR018740">
    <property type="entry name" value="DUF2282_membr"/>
</dbReference>
<reference evidence="2 3" key="1">
    <citation type="submission" date="2016-03" db="EMBL/GenBank/DDBJ databases">
        <title>Draft Genome Sequence of the Strain BR 10245 (Bradyrhizobium sp.) isolated from nodules of Centrolobium paraense.</title>
        <authorList>
            <person name="Simoes-Araujo J.L.Sr."/>
            <person name="Barauna A.C."/>
            <person name="Silva K."/>
            <person name="Zilli J.E."/>
        </authorList>
    </citation>
    <scope>NUCLEOTIDE SEQUENCE [LARGE SCALE GENOMIC DNA]</scope>
    <source>
        <strain evidence="2 3">BR 10245</strain>
    </source>
</reference>
<proteinExistence type="predicted"/>
<sequence length="113" mass="11534">MSNRTLSALVAGAFVAAVGSLAATPATAQNKAEMEKMMKEKQAMTMKALEGGKMEKCFGVALKGQNDCYAGAGTTCAGTSTADYQGNAFKLEAKGTCTTMQTPKGPGSLTPKA</sequence>
<feature type="signal peptide" evidence="1">
    <location>
        <begin position="1"/>
        <end position="28"/>
    </location>
</feature>
<evidence type="ECO:0000256" key="1">
    <source>
        <dbReference type="SAM" id="SignalP"/>
    </source>
</evidence>